<dbReference type="Gene3D" id="3.40.50.1110">
    <property type="entry name" value="SGNH hydrolase"/>
    <property type="match status" value="1"/>
</dbReference>
<evidence type="ECO:0000313" key="1">
    <source>
        <dbReference type="EMBL" id="GBM54907.1"/>
    </source>
</evidence>
<evidence type="ECO:0000313" key="2">
    <source>
        <dbReference type="Proteomes" id="UP000499080"/>
    </source>
</evidence>
<dbReference type="PANTHER" id="PTHR14209">
    <property type="entry name" value="ISOAMYL ACETATE-HYDROLYZING ESTERASE 1"/>
    <property type="match status" value="1"/>
</dbReference>
<proteinExistence type="predicted"/>
<dbReference type="SUPFAM" id="SSF52266">
    <property type="entry name" value="SGNH hydrolase"/>
    <property type="match status" value="1"/>
</dbReference>
<keyword evidence="2" id="KW-1185">Reference proteome</keyword>
<protein>
    <recommendedName>
        <fullName evidence="3">SGNH hydrolase-type esterase domain-containing protein</fullName>
    </recommendedName>
</protein>
<accession>A0A4Y2GNX2</accession>
<dbReference type="Proteomes" id="UP000499080">
    <property type="component" value="Unassembled WGS sequence"/>
</dbReference>
<organism evidence="1 2">
    <name type="scientific">Araneus ventricosus</name>
    <name type="common">Orbweaver spider</name>
    <name type="synonym">Epeira ventricosa</name>
    <dbReference type="NCBI Taxonomy" id="182803"/>
    <lineage>
        <taxon>Eukaryota</taxon>
        <taxon>Metazoa</taxon>
        <taxon>Ecdysozoa</taxon>
        <taxon>Arthropoda</taxon>
        <taxon>Chelicerata</taxon>
        <taxon>Arachnida</taxon>
        <taxon>Araneae</taxon>
        <taxon>Araneomorphae</taxon>
        <taxon>Entelegynae</taxon>
        <taxon>Araneoidea</taxon>
        <taxon>Araneidae</taxon>
        <taxon>Araneus</taxon>
    </lineage>
</organism>
<gene>
    <name evidence="1" type="ORF">AVEN_60445_1</name>
</gene>
<dbReference type="PANTHER" id="PTHR14209:SF19">
    <property type="entry name" value="ISOAMYL ACETATE-HYDROLYZING ESTERASE 1 HOMOLOG"/>
    <property type="match status" value="1"/>
</dbReference>
<dbReference type="InterPro" id="IPR045136">
    <property type="entry name" value="Iah1-like"/>
</dbReference>
<comment type="caution">
    <text evidence="1">The sequence shown here is derived from an EMBL/GenBank/DDBJ whole genome shotgun (WGS) entry which is preliminary data.</text>
</comment>
<evidence type="ECO:0008006" key="3">
    <source>
        <dbReference type="Google" id="ProtNLM"/>
    </source>
</evidence>
<dbReference type="OrthoDB" id="671439at2759"/>
<dbReference type="InterPro" id="IPR036514">
    <property type="entry name" value="SGNH_hydro_sf"/>
</dbReference>
<sequence>MWSAQPKRFGTTALRVADVITRGFSGYTSRSARIILPRIFYPENILDVEAFVIFFGTNDLSGKDDAPQYHVPVEDYSENLEEMIKYLEVNFYVL</sequence>
<reference evidence="1 2" key="1">
    <citation type="journal article" date="2019" name="Sci. Rep.">
        <title>Orb-weaving spider Araneus ventricosus genome elucidates the spidroin gene catalogue.</title>
        <authorList>
            <person name="Kono N."/>
            <person name="Nakamura H."/>
            <person name="Ohtoshi R."/>
            <person name="Moran D.A.P."/>
            <person name="Shinohara A."/>
            <person name="Yoshida Y."/>
            <person name="Fujiwara M."/>
            <person name="Mori M."/>
            <person name="Tomita M."/>
            <person name="Arakawa K."/>
        </authorList>
    </citation>
    <scope>NUCLEOTIDE SEQUENCE [LARGE SCALE GENOMIC DNA]</scope>
</reference>
<dbReference type="AlphaFoldDB" id="A0A4Y2GNX2"/>
<name>A0A4Y2GNX2_ARAVE</name>
<dbReference type="EMBL" id="BGPR01100094">
    <property type="protein sequence ID" value="GBM54907.1"/>
    <property type="molecule type" value="Genomic_DNA"/>
</dbReference>